<evidence type="ECO:0000313" key="2">
    <source>
        <dbReference type="Proteomes" id="UP000179242"/>
    </source>
</evidence>
<name>A0A1F4U723_UNCSA</name>
<gene>
    <name evidence="1" type="ORF">A2438_00460</name>
</gene>
<reference evidence="1 2" key="1">
    <citation type="journal article" date="2016" name="Nat. Commun.">
        <title>Thousands of microbial genomes shed light on interconnected biogeochemical processes in an aquifer system.</title>
        <authorList>
            <person name="Anantharaman K."/>
            <person name="Brown C.T."/>
            <person name="Hug L.A."/>
            <person name="Sharon I."/>
            <person name="Castelle C.J."/>
            <person name="Probst A.J."/>
            <person name="Thomas B.C."/>
            <person name="Singh A."/>
            <person name="Wilkins M.J."/>
            <person name="Karaoz U."/>
            <person name="Brodie E.L."/>
            <person name="Williams K.H."/>
            <person name="Hubbard S.S."/>
            <person name="Banfield J.F."/>
        </authorList>
    </citation>
    <scope>NUCLEOTIDE SEQUENCE [LARGE SCALE GENOMIC DNA]</scope>
</reference>
<sequence length="211" mass="24477">MFKAHFEILDEKRQKILPLFKPFKNRFYLAGGTGLALQIAHRDSIDFDFFTAEDFDPEELLREVRNVFSGYSIDLIQTGNKTLNIIIGQDIKASFFCIKEQLLAPLLDMEYFNVAGPTDIACMKIAALLRAAFKDYVDLYYIFKQQPLELVVENCKKKYPGFDEAVYLKALVSLDDIEDSDILFEKGQKITKDQIRIDFERRVKEYLSSKI</sequence>
<dbReference type="InterPro" id="IPR014942">
    <property type="entry name" value="AbiEii"/>
</dbReference>
<comment type="caution">
    <text evidence="1">The sequence shown here is derived from an EMBL/GenBank/DDBJ whole genome shotgun (WGS) entry which is preliminary data.</text>
</comment>
<dbReference type="Pfam" id="PF08843">
    <property type="entry name" value="AbiEii"/>
    <property type="match status" value="1"/>
</dbReference>
<proteinExistence type="predicted"/>
<dbReference type="EMBL" id="MEUJ01000002">
    <property type="protein sequence ID" value="OGC40758.1"/>
    <property type="molecule type" value="Genomic_DNA"/>
</dbReference>
<evidence type="ECO:0000313" key="1">
    <source>
        <dbReference type="EMBL" id="OGC40758.1"/>
    </source>
</evidence>
<dbReference type="AlphaFoldDB" id="A0A1F4U723"/>
<dbReference type="Proteomes" id="UP000179242">
    <property type="component" value="Unassembled WGS sequence"/>
</dbReference>
<accession>A0A1F4U723</accession>
<evidence type="ECO:0008006" key="3">
    <source>
        <dbReference type="Google" id="ProtNLM"/>
    </source>
</evidence>
<organism evidence="1 2">
    <name type="scientific">candidate division WOR-1 bacterium RIFOXYC2_FULL_46_14</name>
    <dbReference type="NCBI Taxonomy" id="1802587"/>
    <lineage>
        <taxon>Bacteria</taxon>
        <taxon>Bacillati</taxon>
        <taxon>Saganbacteria</taxon>
    </lineage>
</organism>
<protein>
    <recommendedName>
        <fullName evidence="3">Nucleotidyl transferase AbiEii toxin, Type IV TA system</fullName>
    </recommendedName>
</protein>